<dbReference type="OrthoDB" id="411372at2759"/>
<evidence type="ECO:0000259" key="6">
    <source>
        <dbReference type="PROSITE" id="PS50103"/>
    </source>
</evidence>
<name>A0A6I9RBK5_ELAGV</name>
<feature type="compositionally biased region" description="Basic and acidic residues" evidence="5">
    <location>
        <begin position="466"/>
        <end position="481"/>
    </location>
</feature>
<feature type="compositionally biased region" description="Basic and acidic residues" evidence="5">
    <location>
        <begin position="354"/>
        <end position="364"/>
    </location>
</feature>
<keyword evidence="7" id="KW-1185">Reference proteome</keyword>
<feature type="region of interest" description="Disordered" evidence="5">
    <location>
        <begin position="730"/>
        <end position="796"/>
    </location>
</feature>
<keyword evidence="3 4" id="KW-0862">Zinc</keyword>
<dbReference type="GO" id="GO:0008270">
    <property type="term" value="F:zinc ion binding"/>
    <property type="evidence" value="ECO:0007669"/>
    <property type="project" value="UniProtKB-KW"/>
</dbReference>
<feature type="region of interest" description="Disordered" evidence="5">
    <location>
        <begin position="460"/>
        <end position="526"/>
    </location>
</feature>
<feature type="region of interest" description="Disordered" evidence="5">
    <location>
        <begin position="845"/>
        <end position="899"/>
    </location>
</feature>
<organism evidence="7 8">
    <name type="scientific">Elaeis guineensis var. tenera</name>
    <name type="common">Oil palm</name>
    <dbReference type="NCBI Taxonomy" id="51953"/>
    <lineage>
        <taxon>Eukaryota</taxon>
        <taxon>Viridiplantae</taxon>
        <taxon>Streptophyta</taxon>
        <taxon>Embryophyta</taxon>
        <taxon>Tracheophyta</taxon>
        <taxon>Spermatophyta</taxon>
        <taxon>Magnoliopsida</taxon>
        <taxon>Liliopsida</taxon>
        <taxon>Arecaceae</taxon>
        <taxon>Arecoideae</taxon>
        <taxon>Cocoseae</taxon>
        <taxon>Elaeidinae</taxon>
        <taxon>Elaeis</taxon>
    </lineage>
</organism>
<feature type="compositionally biased region" description="Basic and acidic residues" evidence="5">
    <location>
        <begin position="89"/>
        <end position="99"/>
    </location>
</feature>
<dbReference type="Gene3D" id="2.30.30.1190">
    <property type="match status" value="1"/>
</dbReference>
<evidence type="ECO:0000256" key="3">
    <source>
        <dbReference type="ARBA" id="ARBA00022833"/>
    </source>
</evidence>
<feature type="compositionally biased region" description="Basic and acidic residues" evidence="5">
    <location>
        <begin position="259"/>
        <end position="271"/>
    </location>
</feature>
<dbReference type="PANTHER" id="PTHR36886">
    <property type="entry name" value="PROTEIN FRIGIDA-ESSENTIAL 1"/>
    <property type="match status" value="1"/>
</dbReference>
<dbReference type="RefSeq" id="XP_010923915.1">
    <property type="nucleotide sequence ID" value="XM_010925613.3"/>
</dbReference>
<proteinExistence type="predicted"/>
<dbReference type="InterPro" id="IPR052650">
    <property type="entry name" value="Zinc_finger_CCCH"/>
</dbReference>
<dbReference type="RefSeq" id="XP_029120926.1">
    <property type="nucleotide sequence ID" value="XM_029265093.1"/>
</dbReference>
<evidence type="ECO:0000256" key="1">
    <source>
        <dbReference type="ARBA" id="ARBA00022723"/>
    </source>
</evidence>
<feature type="compositionally biased region" description="Polar residues" evidence="5">
    <location>
        <begin position="768"/>
        <end position="781"/>
    </location>
</feature>
<feature type="zinc finger region" description="C3H1-type" evidence="4">
    <location>
        <begin position="370"/>
        <end position="397"/>
    </location>
</feature>
<gene>
    <name evidence="8 9 10 11" type="primary">LOC105046870</name>
</gene>
<evidence type="ECO:0000313" key="11">
    <source>
        <dbReference type="RefSeq" id="XP_029120926.1"/>
    </source>
</evidence>
<dbReference type="InterPro" id="IPR036855">
    <property type="entry name" value="Znf_CCCH_sf"/>
</dbReference>
<reference evidence="8 9" key="1">
    <citation type="submission" date="2025-04" db="UniProtKB">
        <authorList>
            <consortium name="RefSeq"/>
        </authorList>
    </citation>
    <scope>IDENTIFICATION</scope>
</reference>
<feature type="compositionally biased region" description="Basic and acidic residues" evidence="5">
    <location>
        <begin position="186"/>
        <end position="196"/>
    </location>
</feature>
<feature type="domain" description="C3H1-type" evidence="6">
    <location>
        <begin position="370"/>
        <end position="397"/>
    </location>
</feature>
<dbReference type="PROSITE" id="PS50103">
    <property type="entry name" value="ZF_C3H1"/>
    <property type="match status" value="2"/>
</dbReference>
<feature type="compositionally biased region" description="Polar residues" evidence="5">
    <location>
        <begin position="730"/>
        <end position="760"/>
    </location>
</feature>
<feature type="compositionally biased region" description="Basic and acidic residues" evidence="5">
    <location>
        <begin position="845"/>
        <end position="878"/>
    </location>
</feature>
<evidence type="ECO:0000256" key="5">
    <source>
        <dbReference type="SAM" id="MobiDB-lite"/>
    </source>
</evidence>
<evidence type="ECO:0000313" key="10">
    <source>
        <dbReference type="RefSeq" id="XP_029120925.1"/>
    </source>
</evidence>
<dbReference type="PANTHER" id="PTHR36886:SF8">
    <property type="entry name" value="ZINC FINGER CCCH DOMAIN-CONTAINING PROTEIN 38"/>
    <property type="match status" value="1"/>
</dbReference>
<keyword evidence="1 4" id="KW-0479">Metal-binding</keyword>
<dbReference type="RefSeq" id="XP_029120925.1">
    <property type="nucleotide sequence ID" value="XM_029265092.1"/>
</dbReference>
<evidence type="ECO:0000313" key="8">
    <source>
        <dbReference type="RefSeq" id="XP_010923915.1"/>
    </source>
</evidence>
<feature type="compositionally biased region" description="Basic and acidic residues" evidence="5">
    <location>
        <begin position="324"/>
        <end position="340"/>
    </location>
</feature>
<protein>
    <submittedName>
        <fullName evidence="8 9">Zinc finger CCCH domain-containing protein 55 isoform X1</fullName>
    </submittedName>
</protein>
<evidence type="ECO:0000313" key="7">
    <source>
        <dbReference type="Proteomes" id="UP000504607"/>
    </source>
</evidence>
<evidence type="ECO:0000256" key="2">
    <source>
        <dbReference type="ARBA" id="ARBA00022771"/>
    </source>
</evidence>
<feature type="domain" description="C3H1-type" evidence="6">
    <location>
        <begin position="432"/>
        <end position="459"/>
    </location>
</feature>
<dbReference type="InterPro" id="IPR000571">
    <property type="entry name" value="Znf_CCCH"/>
</dbReference>
<evidence type="ECO:0000256" key="4">
    <source>
        <dbReference type="PROSITE-ProRule" id="PRU00723"/>
    </source>
</evidence>
<feature type="zinc finger region" description="C3H1-type" evidence="4">
    <location>
        <begin position="432"/>
        <end position="459"/>
    </location>
</feature>
<dbReference type="Proteomes" id="UP000504607">
    <property type="component" value="Chromosome 6"/>
</dbReference>
<dbReference type="RefSeq" id="XP_010923916.1">
    <property type="nucleotide sequence ID" value="XM_010925614.3"/>
</dbReference>
<dbReference type="SMART" id="SM00356">
    <property type="entry name" value="ZnF_C3H1"/>
    <property type="match status" value="2"/>
</dbReference>
<dbReference type="KEGG" id="egu:105046870"/>
<evidence type="ECO:0000313" key="9">
    <source>
        <dbReference type="RefSeq" id="XP_010923916.1"/>
    </source>
</evidence>
<feature type="region of interest" description="Disordered" evidence="5">
    <location>
        <begin position="324"/>
        <end position="364"/>
    </location>
</feature>
<keyword evidence="2 4" id="KW-0863">Zinc-finger</keyword>
<sequence>MAENFRRRKSRWEMAETHFPNKVRKDNALPVKAVLSHDKESKSSRSSFKYNHNQFSKWSDMEGSNAPIHGDDFEARQLATWSKRPKSPKWSDMESDHKGSKNSSWQPLSGSQSARGDDNISRDTAGWGTTVDQTNPDAWKQHKEGLKNSSLEPVSGIQSTRGDDNVRRDTAGWGTALDQIGPDAWKQCKESLKDSSSEPVSGSHSARADDNVRRDAAGWGTVLDQTGPDAWRQHNHSVSPDNVWNRSRRSRSRSPFKGLRHESESWNDRSRKGGRSAAPCRDFVADRHRTGGQFRYLREVGSPRHSGRYHDNDATEIRKIRSERGRYSVHDNKEDIRDSLDQSNYSRNRFSRRHGNDSGGEERHEVYKTSRSAGLCHDFARGRCNRGSMCRYLHHDASSGGGPFRKDYPWERTFDRRDVDASSFRQSVEPCRVTDAPCKYFAKGHCRHGEDCKFSHQVLPKAHSKERRDDDRWNTGLESERSPVWNGPKWGDETAPSWNGPKWGDESATSWDGPKWGDQAATSQNDSKWGDVANMHAPNSFQWMSDSNGAGDAASYSIGIEDYPIKSHHPPSTEPEKNNHQSLPKEVIEKALPSHGQNMTWEVPGKDQNVPSVTTETVVEGTCVQWHPGIMEEVLCGDGEESENVHANSVKSQAAMKYSANNLQTVVSVHDQCFGESSQSHHLAPEPPDAQTITQNEQHQQVLPQVPSNTNLTGQNQLCLLPHNGQSQNLAEQSQHYLSVSPHVSPSEQVDSSNGQNHNSPILPPSAQPNQVSVSEQQCPTSDGMRSVTPDPDSLLPVFTPISVEIKDPSTETLRETLNNSFSLPITDGPNEGNLNNTADLEEKLHSGKQESKHIEQDGDDNKKVSETEIGQRKKEEQIAQSKGVNAYAHIDGEGKRSRDDKGVRMFKFALVEHVKDMLKPTWKEGRLTKEVHKTIVKKVVEKVTSTLQDPTIPWTQERIDVYLSCSKVKLNKLVQAYVQKYGKS</sequence>
<dbReference type="AlphaFoldDB" id="A0A6I9RBK5"/>
<feature type="region of interest" description="Disordered" evidence="5">
    <location>
        <begin position="16"/>
        <end position="279"/>
    </location>
</feature>
<dbReference type="GeneID" id="105046870"/>
<feature type="compositionally biased region" description="Polar residues" evidence="5">
    <location>
        <begin position="236"/>
        <end position="245"/>
    </location>
</feature>
<feature type="compositionally biased region" description="Polar residues" evidence="5">
    <location>
        <begin position="101"/>
        <end position="114"/>
    </location>
</feature>
<accession>A0A6I9RBK5</accession>
<dbReference type="Gene3D" id="3.30.1370.210">
    <property type="match status" value="1"/>
</dbReference>
<feature type="compositionally biased region" description="Basic and acidic residues" evidence="5">
    <location>
        <begin position="206"/>
        <end position="216"/>
    </location>
</feature>
<feature type="compositionally biased region" description="Basic and acidic residues" evidence="5">
    <location>
        <begin position="161"/>
        <end position="170"/>
    </location>
</feature>
<dbReference type="Pfam" id="PF00642">
    <property type="entry name" value="zf-CCCH"/>
    <property type="match status" value="1"/>
</dbReference>
<dbReference type="SUPFAM" id="SSF90229">
    <property type="entry name" value="CCCH zinc finger"/>
    <property type="match status" value="1"/>
</dbReference>
<feature type="compositionally biased region" description="Polar residues" evidence="5">
    <location>
        <begin position="147"/>
        <end position="160"/>
    </location>
</feature>